<organism evidence="2 3">
    <name type="scientific">Protopolystoma xenopodis</name>
    <dbReference type="NCBI Taxonomy" id="117903"/>
    <lineage>
        <taxon>Eukaryota</taxon>
        <taxon>Metazoa</taxon>
        <taxon>Spiralia</taxon>
        <taxon>Lophotrochozoa</taxon>
        <taxon>Platyhelminthes</taxon>
        <taxon>Monogenea</taxon>
        <taxon>Polyopisthocotylea</taxon>
        <taxon>Polystomatidea</taxon>
        <taxon>Polystomatidae</taxon>
        <taxon>Protopolystoma</taxon>
    </lineage>
</organism>
<keyword evidence="3" id="KW-1185">Reference proteome</keyword>
<reference evidence="2" key="1">
    <citation type="submission" date="2018-11" db="EMBL/GenBank/DDBJ databases">
        <authorList>
            <consortium name="Pathogen Informatics"/>
        </authorList>
    </citation>
    <scope>NUCLEOTIDE SEQUENCE</scope>
</reference>
<name>A0A448XMW4_9PLAT</name>
<protein>
    <submittedName>
        <fullName evidence="2">Uncharacterized protein</fullName>
    </submittedName>
</protein>
<gene>
    <name evidence="2" type="ORF">PXEA_LOCUS33952</name>
</gene>
<evidence type="ECO:0000256" key="1">
    <source>
        <dbReference type="SAM" id="MobiDB-lite"/>
    </source>
</evidence>
<comment type="caution">
    <text evidence="2">The sequence shown here is derived from an EMBL/GenBank/DDBJ whole genome shotgun (WGS) entry which is preliminary data.</text>
</comment>
<dbReference type="EMBL" id="CAAALY010265179">
    <property type="protein sequence ID" value="VEL40512.1"/>
    <property type="molecule type" value="Genomic_DNA"/>
</dbReference>
<proteinExistence type="predicted"/>
<evidence type="ECO:0000313" key="3">
    <source>
        <dbReference type="Proteomes" id="UP000784294"/>
    </source>
</evidence>
<feature type="region of interest" description="Disordered" evidence="1">
    <location>
        <begin position="1"/>
        <end position="84"/>
    </location>
</feature>
<evidence type="ECO:0000313" key="2">
    <source>
        <dbReference type="EMBL" id="VEL40512.1"/>
    </source>
</evidence>
<dbReference type="Proteomes" id="UP000784294">
    <property type="component" value="Unassembled WGS sequence"/>
</dbReference>
<feature type="region of interest" description="Disordered" evidence="1">
    <location>
        <begin position="218"/>
        <end position="238"/>
    </location>
</feature>
<sequence>MVMTHHPAQIPRPPSSSAQLAGPLERRSPIAGSNNSLSPRLHRRQPALFSGIPEVNTQHSPPESKGSVMGLLSKGDGPETGLSEAVNSVSKKNEYYVEDESYRMVEASVTSISGFSECGGDYAVGQHGLDTGMLLRQGISLRGAAGSPSLLGITTTSSGSSPATVVSSPGYSSRYYANLTQSGPSGGILLRPGQPRLTSGLSGLAPTSNDITNRVTSSTSLISSSTTTSTAPAASSGQLRHQQHLQQALPSTTASVAATVASAPGQSHNSATRALSLAQPSLTSQPADSLFSKGDTLAFTMNIPGHIVIASISKNNVTSCTIHWSGINKNIIILILTDQLWLR</sequence>
<dbReference type="AlphaFoldDB" id="A0A448XMW4"/>
<accession>A0A448XMW4</accession>